<dbReference type="AlphaFoldDB" id="A0A2W1M026"/>
<feature type="transmembrane region" description="Helical" evidence="1">
    <location>
        <begin position="20"/>
        <end position="40"/>
    </location>
</feature>
<accession>A0A2W1M026</accession>
<name>A0A2W1M026_9BACL</name>
<keyword evidence="3" id="KW-1185">Reference proteome</keyword>
<reference evidence="2 3" key="1">
    <citation type="submission" date="2018-06" db="EMBL/GenBank/DDBJ databases">
        <title>Paenibacillus imtechensis sp. nov.</title>
        <authorList>
            <person name="Pinnaka A.K."/>
            <person name="Singh H."/>
            <person name="Kaur M."/>
        </authorList>
    </citation>
    <scope>NUCLEOTIDE SEQUENCE [LARGE SCALE GENOMIC DNA]</scope>
    <source>
        <strain evidence="2 3">SMB1</strain>
    </source>
</reference>
<protein>
    <submittedName>
        <fullName evidence="2">Uncharacterized protein</fullName>
    </submittedName>
</protein>
<sequence length="91" mass="10723">MKEQQIKKWEKTRAKGLRKFVLFDGVLGWGIPTAFLYTLIVTFMDRKALVFDGEILERLLIALVLFPIGGILYGIWVWKWTERNYRKAMGE</sequence>
<keyword evidence="1" id="KW-0812">Transmembrane</keyword>
<comment type="caution">
    <text evidence="2">The sequence shown here is derived from an EMBL/GenBank/DDBJ whole genome shotgun (WGS) entry which is preliminary data.</text>
</comment>
<dbReference type="Proteomes" id="UP000249522">
    <property type="component" value="Unassembled WGS sequence"/>
</dbReference>
<keyword evidence="1" id="KW-1133">Transmembrane helix</keyword>
<evidence type="ECO:0000256" key="1">
    <source>
        <dbReference type="SAM" id="Phobius"/>
    </source>
</evidence>
<evidence type="ECO:0000313" key="2">
    <source>
        <dbReference type="EMBL" id="PZD97301.1"/>
    </source>
</evidence>
<keyword evidence="1" id="KW-0472">Membrane</keyword>
<proteinExistence type="predicted"/>
<dbReference type="EMBL" id="QKRB01000028">
    <property type="protein sequence ID" value="PZD97301.1"/>
    <property type="molecule type" value="Genomic_DNA"/>
</dbReference>
<dbReference type="RefSeq" id="WP_111145159.1">
    <property type="nucleotide sequence ID" value="NZ_QKRB01000028.1"/>
</dbReference>
<evidence type="ECO:0000313" key="3">
    <source>
        <dbReference type="Proteomes" id="UP000249522"/>
    </source>
</evidence>
<gene>
    <name evidence="2" type="ORF">DNH61_02805</name>
</gene>
<dbReference type="OrthoDB" id="2692108at2"/>
<organism evidence="2 3">
    <name type="scientific">Paenibacillus sambharensis</name>
    <dbReference type="NCBI Taxonomy" id="1803190"/>
    <lineage>
        <taxon>Bacteria</taxon>
        <taxon>Bacillati</taxon>
        <taxon>Bacillota</taxon>
        <taxon>Bacilli</taxon>
        <taxon>Bacillales</taxon>
        <taxon>Paenibacillaceae</taxon>
        <taxon>Paenibacillus</taxon>
    </lineage>
</organism>
<feature type="transmembrane region" description="Helical" evidence="1">
    <location>
        <begin position="60"/>
        <end position="78"/>
    </location>
</feature>